<keyword evidence="3" id="KW-1185">Reference proteome</keyword>
<feature type="region of interest" description="Disordered" evidence="1">
    <location>
        <begin position="1"/>
        <end position="67"/>
    </location>
</feature>
<organism evidence="2 3">
    <name type="scientific">Umbra pygmaea</name>
    <name type="common">Eastern mudminnow</name>
    <dbReference type="NCBI Taxonomy" id="75934"/>
    <lineage>
        <taxon>Eukaryota</taxon>
        <taxon>Metazoa</taxon>
        <taxon>Chordata</taxon>
        <taxon>Craniata</taxon>
        <taxon>Vertebrata</taxon>
        <taxon>Euteleostomi</taxon>
        <taxon>Actinopterygii</taxon>
        <taxon>Neopterygii</taxon>
        <taxon>Teleostei</taxon>
        <taxon>Protacanthopterygii</taxon>
        <taxon>Esociformes</taxon>
        <taxon>Umbridae</taxon>
        <taxon>Umbra</taxon>
    </lineage>
</organism>
<reference evidence="2 3" key="1">
    <citation type="submission" date="2024-06" db="EMBL/GenBank/DDBJ databases">
        <authorList>
            <person name="Pan Q."/>
            <person name="Wen M."/>
            <person name="Jouanno E."/>
            <person name="Zahm M."/>
            <person name="Klopp C."/>
            <person name="Cabau C."/>
            <person name="Louis A."/>
            <person name="Berthelot C."/>
            <person name="Parey E."/>
            <person name="Roest Crollius H."/>
            <person name="Montfort J."/>
            <person name="Robinson-Rechavi M."/>
            <person name="Bouchez O."/>
            <person name="Lampietro C."/>
            <person name="Lopez Roques C."/>
            <person name="Donnadieu C."/>
            <person name="Postlethwait J."/>
            <person name="Bobe J."/>
            <person name="Verreycken H."/>
            <person name="Guiguen Y."/>
        </authorList>
    </citation>
    <scope>NUCLEOTIDE SEQUENCE [LARGE SCALE GENOMIC DNA]</scope>
    <source>
        <strain evidence="2">Up_M1</strain>
        <tissue evidence="2">Testis</tissue>
    </source>
</reference>
<feature type="compositionally biased region" description="Basic and acidic residues" evidence="1">
    <location>
        <begin position="1"/>
        <end position="16"/>
    </location>
</feature>
<dbReference type="EMBL" id="JAGEUA010000004">
    <property type="protein sequence ID" value="KAL0984452.1"/>
    <property type="molecule type" value="Genomic_DNA"/>
</dbReference>
<proteinExistence type="predicted"/>
<comment type="caution">
    <text evidence="2">The sequence shown here is derived from an EMBL/GenBank/DDBJ whole genome shotgun (WGS) entry which is preliminary data.</text>
</comment>
<dbReference type="AlphaFoldDB" id="A0ABD0WWU5"/>
<protein>
    <submittedName>
        <fullName evidence="2">Uncharacterized protein</fullName>
    </submittedName>
</protein>
<feature type="compositionally biased region" description="Basic and acidic residues" evidence="1">
    <location>
        <begin position="56"/>
        <end position="67"/>
    </location>
</feature>
<sequence length="67" mass="7809">MDARERGRSPDRREGNSPRAWSLGETRDPNGRHRRQWRNMDPRSPEGSDLVLHTSGTERKVAELKKK</sequence>
<evidence type="ECO:0000313" key="3">
    <source>
        <dbReference type="Proteomes" id="UP001557470"/>
    </source>
</evidence>
<evidence type="ECO:0000313" key="2">
    <source>
        <dbReference type="EMBL" id="KAL0984452.1"/>
    </source>
</evidence>
<name>A0ABD0WWU5_UMBPY</name>
<dbReference type="Proteomes" id="UP001557470">
    <property type="component" value="Unassembled WGS sequence"/>
</dbReference>
<gene>
    <name evidence="2" type="ORF">UPYG_G00141730</name>
</gene>
<accession>A0ABD0WWU5</accession>
<evidence type="ECO:0000256" key="1">
    <source>
        <dbReference type="SAM" id="MobiDB-lite"/>
    </source>
</evidence>